<keyword evidence="2" id="KW-0547">Nucleotide-binding</keyword>
<evidence type="ECO:0000256" key="3">
    <source>
        <dbReference type="ARBA" id="ARBA00022801"/>
    </source>
</evidence>
<dbReference type="GO" id="GO:0005525">
    <property type="term" value="F:GTP binding"/>
    <property type="evidence" value="ECO:0007669"/>
    <property type="project" value="UniProtKB-KW"/>
</dbReference>
<dbReference type="GO" id="GO:0005741">
    <property type="term" value="C:mitochondrial outer membrane"/>
    <property type="evidence" value="ECO:0007669"/>
    <property type="project" value="TreeGrafter"/>
</dbReference>
<dbReference type="Gene3D" id="3.40.50.300">
    <property type="entry name" value="P-loop containing nucleotide triphosphate hydrolases"/>
    <property type="match status" value="2"/>
</dbReference>
<dbReference type="GO" id="GO:0051646">
    <property type="term" value="P:mitochondrion localization"/>
    <property type="evidence" value="ECO:0007669"/>
    <property type="project" value="TreeGrafter"/>
</dbReference>
<dbReference type="Proteomes" id="UP000663882">
    <property type="component" value="Unassembled WGS sequence"/>
</dbReference>
<evidence type="ECO:0000256" key="1">
    <source>
        <dbReference type="ARBA" id="ARBA00004370"/>
    </source>
</evidence>
<sequence length="742" mass="85442">MSSTETQKNISNTNETDEFSLDSIKKILDHETEGVKNLQLRMAIVGTMKAGKSTVLNATIGRDLLPSRNSAMTTLPTEIIFKHNITEYQLVLSVDLINSINEICEGIKRITQEYRKQSDGKDTLLRHLGNQQQLLTVIEETENSKNHLETRTTDEQDIQKILTYINDIVRISNLFEVNNDLIENNILPRLEVPASIIDKDNNHHIYDGELILVDTPGPNEASLSNHLREVVVNELRKAALILVVLDYTSLNSEAEDEIKRNIETIRVVSEDSDNPNSNNQLYALITKIDNRDEKKDMNSEETKKYVTAKFSIAEQNVHEISGKQALISKSFLNEYKSLFGENQQNPTITINSILKEMKTFQSFAPLAFGPVYKTFIQNLPVPQLKLIGIDLLERSGLKNFKKVTINGMMKIVAPQCFSAALNKCMFYADLFQIKNTLDNQLKEVESCREKLMQILDEREKKLFDTISEIFDNDLIVATQKVEHYFNIQSQIEKFDSDEQSFMNIIKKTTLLENDILSFKNEVNAKRFIATLFTILHKLSTSRMMETKKNIENELESVNKDLEKLVSDTTEKIRKRHQNDLSNKFTMESLSLKLNVNSLRDIHLHRTIKDRIETKTRRVWYLLWIVKKKYEIKSSDVSLTELKQAVKIMLQENFSNLLIIVKTELNEKLQISLDRHFNAIKTTITEFSNNIQDGLNATRYLDHHGECELELNMAMHSLNELDSKEKALRDAIHEHFSATIAEQ</sequence>
<keyword evidence="3" id="KW-0378">Hydrolase</keyword>
<feature type="coiled-coil region" evidence="6">
    <location>
        <begin position="540"/>
        <end position="571"/>
    </location>
</feature>
<dbReference type="PANTHER" id="PTHR10465:SF0">
    <property type="entry name" value="SARCALUMENIN"/>
    <property type="match status" value="1"/>
</dbReference>
<dbReference type="AlphaFoldDB" id="A0A815NPA6"/>
<dbReference type="InterPro" id="IPR045063">
    <property type="entry name" value="Dynamin_N"/>
</dbReference>
<dbReference type="EMBL" id="CAJOAX010010609">
    <property type="protein sequence ID" value="CAF4078187.1"/>
    <property type="molecule type" value="Genomic_DNA"/>
</dbReference>
<dbReference type="InterPro" id="IPR027417">
    <property type="entry name" value="P-loop_NTPase"/>
</dbReference>
<dbReference type="SUPFAM" id="SSF52540">
    <property type="entry name" value="P-loop containing nucleoside triphosphate hydrolases"/>
    <property type="match status" value="1"/>
</dbReference>
<gene>
    <name evidence="9" type="ORF">OTI717_LOCUS33048</name>
    <name evidence="8" type="ORF">RFH988_LOCUS36324</name>
</gene>
<dbReference type="GO" id="GO:0003924">
    <property type="term" value="F:GTPase activity"/>
    <property type="evidence" value="ECO:0007669"/>
    <property type="project" value="InterPro"/>
</dbReference>
<dbReference type="OrthoDB" id="3139463at2759"/>
<proteinExistence type="predicted"/>
<dbReference type="EMBL" id="CAJNOO010006147">
    <property type="protein sequence ID" value="CAF1440319.1"/>
    <property type="molecule type" value="Genomic_DNA"/>
</dbReference>
<dbReference type="GO" id="GO:0008053">
    <property type="term" value="P:mitochondrial fusion"/>
    <property type="evidence" value="ECO:0007669"/>
    <property type="project" value="TreeGrafter"/>
</dbReference>
<protein>
    <recommendedName>
        <fullName evidence="7">Dynamin N-terminal domain-containing protein</fullName>
    </recommendedName>
</protein>
<evidence type="ECO:0000256" key="5">
    <source>
        <dbReference type="ARBA" id="ARBA00023136"/>
    </source>
</evidence>
<evidence type="ECO:0000313" key="10">
    <source>
        <dbReference type="Proteomes" id="UP000663882"/>
    </source>
</evidence>
<comment type="subcellular location">
    <subcellularLocation>
        <location evidence="1">Membrane</location>
    </subcellularLocation>
</comment>
<name>A0A815NPA6_9BILA</name>
<comment type="caution">
    <text evidence="8">The sequence shown here is derived from an EMBL/GenBank/DDBJ whole genome shotgun (WGS) entry which is preliminary data.</text>
</comment>
<keyword evidence="6" id="KW-0175">Coiled coil</keyword>
<dbReference type="Pfam" id="PF00350">
    <property type="entry name" value="Dynamin_N"/>
    <property type="match status" value="1"/>
</dbReference>
<evidence type="ECO:0000256" key="2">
    <source>
        <dbReference type="ARBA" id="ARBA00022741"/>
    </source>
</evidence>
<accession>A0A815NPA6</accession>
<dbReference type="Proteomes" id="UP000663823">
    <property type="component" value="Unassembled WGS sequence"/>
</dbReference>
<feature type="domain" description="Dynamin N-terminal" evidence="7">
    <location>
        <begin position="43"/>
        <end position="255"/>
    </location>
</feature>
<reference evidence="8" key="1">
    <citation type="submission" date="2021-02" db="EMBL/GenBank/DDBJ databases">
        <authorList>
            <person name="Nowell W R."/>
        </authorList>
    </citation>
    <scope>NUCLEOTIDE SEQUENCE</scope>
</reference>
<dbReference type="PANTHER" id="PTHR10465">
    <property type="entry name" value="TRANSMEMBRANE GTPASE FZO1"/>
    <property type="match status" value="1"/>
</dbReference>
<evidence type="ECO:0000259" key="7">
    <source>
        <dbReference type="Pfam" id="PF00350"/>
    </source>
</evidence>
<evidence type="ECO:0000313" key="8">
    <source>
        <dbReference type="EMBL" id="CAF1440319.1"/>
    </source>
</evidence>
<dbReference type="InterPro" id="IPR027094">
    <property type="entry name" value="Mitofusin_fam"/>
</dbReference>
<keyword evidence="5" id="KW-0472">Membrane</keyword>
<evidence type="ECO:0000256" key="6">
    <source>
        <dbReference type="SAM" id="Coils"/>
    </source>
</evidence>
<evidence type="ECO:0000313" key="9">
    <source>
        <dbReference type="EMBL" id="CAF4078187.1"/>
    </source>
</evidence>
<evidence type="ECO:0000256" key="4">
    <source>
        <dbReference type="ARBA" id="ARBA00023134"/>
    </source>
</evidence>
<keyword evidence="4" id="KW-0342">GTP-binding</keyword>
<organism evidence="8 10">
    <name type="scientific">Rotaria sordida</name>
    <dbReference type="NCBI Taxonomy" id="392033"/>
    <lineage>
        <taxon>Eukaryota</taxon>
        <taxon>Metazoa</taxon>
        <taxon>Spiralia</taxon>
        <taxon>Gnathifera</taxon>
        <taxon>Rotifera</taxon>
        <taxon>Eurotatoria</taxon>
        <taxon>Bdelloidea</taxon>
        <taxon>Philodinida</taxon>
        <taxon>Philodinidae</taxon>
        <taxon>Rotaria</taxon>
    </lineage>
</organism>